<sequence length="56" mass="6618">MRHNNFQADTFFIAAIKTSRRVLQLCRAIKLKRIKECDRTLCPPVAQIKELRLYAQ</sequence>
<reference evidence="1" key="1">
    <citation type="submission" date="2020-09" db="EMBL/GenBank/DDBJ databases">
        <title>Iningainema tapete sp. nov. (Scytonemataceae, Cyanobacteria) from greenhouses in central Florida (USA) produces two types of nodularin with biosynthetic potential for microcystin-LR and anabaenopeptins.</title>
        <authorList>
            <person name="Berthold D.E."/>
            <person name="Lefler F.W."/>
            <person name="Huang I.-S."/>
            <person name="Abdulla H."/>
            <person name="Zimba P.V."/>
            <person name="Laughinghouse H.D. IV."/>
        </authorList>
    </citation>
    <scope>NUCLEOTIDE SEQUENCE</scope>
    <source>
        <strain evidence="1">BLCCT55</strain>
    </source>
</reference>
<protein>
    <submittedName>
        <fullName evidence="1">Uncharacterized protein</fullName>
    </submittedName>
</protein>
<keyword evidence="2" id="KW-1185">Reference proteome</keyword>
<dbReference type="AlphaFoldDB" id="A0A8J6XSR8"/>
<dbReference type="EMBL" id="JACXAE010000134">
    <property type="protein sequence ID" value="MBD2778902.1"/>
    <property type="molecule type" value="Genomic_DNA"/>
</dbReference>
<proteinExistence type="predicted"/>
<dbReference type="Proteomes" id="UP000629098">
    <property type="component" value="Unassembled WGS sequence"/>
</dbReference>
<dbReference type="RefSeq" id="WP_190839289.1">
    <property type="nucleotide sequence ID" value="NZ_CAWPPI010000134.1"/>
</dbReference>
<organism evidence="1 2">
    <name type="scientific">Iningainema tapete BLCC-T55</name>
    <dbReference type="NCBI Taxonomy" id="2748662"/>
    <lineage>
        <taxon>Bacteria</taxon>
        <taxon>Bacillati</taxon>
        <taxon>Cyanobacteriota</taxon>
        <taxon>Cyanophyceae</taxon>
        <taxon>Nostocales</taxon>
        <taxon>Scytonemataceae</taxon>
        <taxon>Iningainema tapete</taxon>
    </lineage>
</organism>
<name>A0A8J6XSR8_9CYAN</name>
<comment type="caution">
    <text evidence="1">The sequence shown here is derived from an EMBL/GenBank/DDBJ whole genome shotgun (WGS) entry which is preliminary data.</text>
</comment>
<gene>
    <name evidence="1" type="ORF">ICL16_44375</name>
</gene>
<evidence type="ECO:0000313" key="1">
    <source>
        <dbReference type="EMBL" id="MBD2778902.1"/>
    </source>
</evidence>
<evidence type="ECO:0000313" key="2">
    <source>
        <dbReference type="Proteomes" id="UP000629098"/>
    </source>
</evidence>
<accession>A0A8J6XSR8</accession>